<dbReference type="SFLD" id="SFLDS00003">
    <property type="entry name" value="Haloacid_Dehalogenase"/>
    <property type="match status" value="1"/>
</dbReference>
<comment type="cofactor">
    <cofactor evidence="1">
        <name>Mg(2+)</name>
        <dbReference type="ChEBI" id="CHEBI:18420"/>
    </cofactor>
</comment>
<dbReference type="InParanoid" id="F5Y7Z4"/>
<evidence type="ECO:0000256" key="4">
    <source>
        <dbReference type="ARBA" id="ARBA00022842"/>
    </source>
</evidence>
<dbReference type="InterPro" id="IPR006439">
    <property type="entry name" value="HAD-SF_hydro_IA"/>
</dbReference>
<dbReference type="Gene3D" id="3.40.50.1000">
    <property type="entry name" value="HAD superfamily/HAD-like"/>
    <property type="match status" value="1"/>
</dbReference>
<dbReference type="EMBL" id="CP001841">
    <property type="protein sequence ID" value="AEF83038.1"/>
    <property type="molecule type" value="Genomic_DNA"/>
</dbReference>
<reference evidence="6 7" key="2">
    <citation type="journal article" date="2011" name="ISME J.">
        <title>RNA-seq reveals cooperative metabolic interactions between two termite-gut spirochete species in co-culture.</title>
        <authorList>
            <person name="Rosenthal A.Z."/>
            <person name="Matson E.G."/>
            <person name="Eldar A."/>
            <person name="Leadbetter J.R."/>
        </authorList>
    </citation>
    <scope>NUCLEOTIDE SEQUENCE [LARGE SCALE GENOMIC DNA]</scope>
    <source>
        <strain evidence="7">ATCC BAA-888 / DSM 13862 / ZAS-9</strain>
    </source>
</reference>
<protein>
    <submittedName>
        <fullName evidence="6">HAD-superfamily hydrolase, subfamily IA, variant 3</fullName>
    </submittedName>
</protein>
<dbReference type="GO" id="GO:0046872">
    <property type="term" value="F:metal ion binding"/>
    <property type="evidence" value="ECO:0007669"/>
    <property type="project" value="UniProtKB-KW"/>
</dbReference>
<dbReference type="HOGENOM" id="CLU_045011_13_2_12"/>
<dbReference type="InterPro" id="IPR023214">
    <property type="entry name" value="HAD_sf"/>
</dbReference>
<name>F5Y7Z4_LEAAZ</name>
<dbReference type="GO" id="GO:0016787">
    <property type="term" value="F:hydrolase activity"/>
    <property type="evidence" value="ECO:0007669"/>
    <property type="project" value="UniProtKB-KW"/>
</dbReference>
<dbReference type="InterPro" id="IPR023198">
    <property type="entry name" value="PGP-like_dom2"/>
</dbReference>
<dbReference type="InterPro" id="IPR036412">
    <property type="entry name" value="HAD-like_sf"/>
</dbReference>
<keyword evidence="6" id="KW-0378">Hydrolase</keyword>
<dbReference type="CDD" id="cd07505">
    <property type="entry name" value="HAD_BPGM-like"/>
    <property type="match status" value="1"/>
</dbReference>
<dbReference type="PANTHER" id="PTHR46193">
    <property type="entry name" value="6-PHOSPHOGLUCONATE PHOSPHATASE"/>
    <property type="match status" value="1"/>
</dbReference>
<dbReference type="SFLD" id="SFLDG01129">
    <property type="entry name" value="C1.5:_HAD__Beta-PGM__Phosphata"/>
    <property type="match status" value="1"/>
</dbReference>
<evidence type="ECO:0000256" key="5">
    <source>
        <dbReference type="ARBA" id="ARBA00023277"/>
    </source>
</evidence>
<keyword evidence="3" id="KW-0479">Metal-binding</keyword>
<dbReference type="PANTHER" id="PTHR46193:SF18">
    <property type="entry name" value="HEXITOL PHOSPHATASE B"/>
    <property type="match status" value="1"/>
</dbReference>
<dbReference type="STRING" id="545695.TREAZ_2314"/>
<reference evidence="7" key="1">
    <citation type="submission" date="2009-12" db="EMBL/GenBank/DDBJ databases">
        <title>Complete sequence of Treponema azotonutricium strain ZAS-9.</title>
        <authorList>
            <person name="Tetu S.G."/>
            <person name="Matson E."/>
            <person name="Ren Q."/>
            <person name="Seshadri R."/>
            <person name="Elbourne L."/>
            <person name="Hassan K.A."/>
            <person name="Durkin A."/>
            <person name="Radune D."/>
            <person name="Mohamoud Y."/>
            <person name="Shay R."/>
            <person name="Jin S."/>
            <person name="Zhang X."/>
            <person name="Lucey K."/>
            <person name="Ballor N.R."/>
            <person name="Ottesen E."/>
            <person name="Rosenthal R."/>
            <person name="Allen A."/>
            <person name="Leadbetter J.R."/>
            <person name="Paulsen I.T."/>
        </authorList>
    </citation>
    <scope>NUCLEOTIDE SEQUENCE [LARGE SCALE GENOMIC DNA]</scope>
    <source>
        <strain evidence="7">ATCC BAA-888 / DSM 13862 / ZAS-9</strain>
    </source>
</reference>
<dbReference type="AlphaFoldDB" id="F5Y7Z4"/>
<accession>F5Y7Z4</accession>
<dbReference type="InterPro" id="IPR051600">
    <property type="entry name" value="Beta-PGM-like"/>
</dbReference>
<dbReference type="KEGG" id="taz:TREAZ_2314"/>
<keyword evidence="5" id="KW-0119">Carbohydrate metabolism</keyword>
<dbReference type="SUPFAM" id="SSF56784">
    <property type="entry name" value="HAD-like"/>
    <property type="match status" value="1"/>
</dbReference>
<dbReference type="Gene3D" id="1.10.150.240">
    <property type="entry name" value="Putative phosphatase, domain 2"/>
    <property type="match status" value="1"/>
</dbReference>
<dbReference type="Pfam" id="PF00702">
    <property type="entry name" value="Hydrolase"/>
    <property type="match status" value="1"/>
</dbReference>
<dbReference type="Proteomes" id="UP000009222">
    <property type="component" value="Chromosome"/>
</dbReference>
<evidence type="ECO:0000256" key="2">
    <source>
        <dbReference type="ARBA" id="ARBA00006171"/>
    </source>
</evidence>
<dbReference type="NCBIfam" id="TIGR01509">
    <property type="entry name" value="HAD-SF-IA-v3"/>
    <property type="match status" value="1"/>
</dbReference>
<comment type="similarity">
    <text evidence="2">Belongs to the HAD-like hydrolase superfamily. CbbY/CbbZ/Gph/YieH family.</text>
</comment>
<keyword evidence="7" id="KW-1185">Reference proteome</keyword>
<evidence type="ECO:0000256" key="1">
    <source>
        <dbReference type="ARBA" id="ARBA00001946"/>
    </source>
</evidence>
<evidence type="ECO:0000313" key="6">
    <source>
        <dbReference type="EMBL" id="AEF83038.1"/>
    </source>
</evidence>
<proteinExistence type="inferred from homology"/>
<keyword evidence="4" id="KW-0460">Magnesium</keyword>
<organism evidence="6 7">
    <name type="scientific">Leadbettera azotonutricia (strain ATCC BAA-888 / DSM 13862 / ZAS-9)</name>
    <name type="common">Treponema azotonutricium</name>
    <dbReference type="NCBI Taxonomy" id="545695"/>
    <lineage>
        <taxon>Bacteria</taxon>
        <taxon>Pseudomonadati</taxon>
        <taxon>Spirochaetota</taxon>
        <taxon>Spirochaetia</taxon>
        <taxon>Spirochaetales</taxon>
        <taxon>Breznakiellaceae</taxon>
        <taxon>Leadbettera</taxon>
    </lineage>
</organism>
<evidence type="ECO:0000313" key="7">
    <source>
        <dbReference type="Proteomes" id="UP000009222"/>
    </source>
</evidence>
<dbReference type="SFLD" id="SFLDG01135">
    <property type="entry name" value="C1.5.6:_HAD__Beta-PGM__Phospha"/>
    <property type="match status" value="1"/>
</dbReference>
<gene>
    <name evidence="6" type="ordered locus">TREAZ_2314</name>
</gene>
<dbReference type="FunCoup" id="F5Y7Z4">
    <property type="interactions" value="355"/>
</dbReference>
<sequence length="223" mass="24550">MRKEFAVTQGVIFDMDGVLTDSEWFIAEAGKIMFRENHNTAVTHEDFLPFVGMGENRFLGGVAEKYRLNGFDIERDKKRTYEIYVEIIKGKLDPLPGAVEFVKACIAAGYKTALATSTDYIKMNASLEAIGLAHGFFEATVNGLEVERRKPFPDIFLEAARRIGIAPDHCWVVEDSVGGVQAAKAAGMRCLGLLTTFPEGEIRKAGADIIVKDLSAVRVEEIG</sequence>
<evidence type="ECO:0000256" key="3">
    <source>
        <dbReference type="ARBA" id="ARBA00022723"/>
    </source>
</evidence>
<dbReference type="eggNOG" id="COG0637">
    <property type="taxonomic scope" value="Bacteria"/>
</dbReference>